<gene>
    <name evidence="1" type="ORF">Sradi_2647300</name>
</gene>
<dbReference type="InterPro" id="IPR036691">
    <property type="entry name" value="Endo/exonu/phosph_ase_sf"/>
</dbReference>
<accession>A0AAW2S558</accession>
<dbReference type="AlphaFoldDB" id="A0AAW2S558"/>
<protein>
    <recommendedName>
        <fullName evidence="2">Reverse transcriptase</fullName>
    </recommendedName>
</protein>
<organism evidence="1">
    <name type="scientific">Sesamum radiatum</name>
    <name type="common">Black benniseed</name>
    <dbReference type="NCBI Taxonomy" id="300843"/>
    <lineage>
        <taxon>Eukaryota</taxon>
        <taxon>Viridiplantae</taxon>
        <taxon>Streptophyta</taxon>
        <taxon>Embryophyta</taxon>
        <taxon>Tracheophyta</taxon>
        <taxon>Spermatophyta</taxon>
        <taxon>Magnoliopsida</taxon>
        <taxon>eudicotyledons</taxon>
        <taxon>Gunneridae</taxon>
        <taxon>Pentapetalae</taxon>
        <taxon>asterids</taxon>
        <taxon>lamiids</taxon>
        <taxon>Lamiales</taxon>
        <taxon>Pedaliaceae</taxon>
        <taxon>Sesamum</taxon>
    </lineage>
</organism>
<evidence type="ECO:0008006" key="2">
    <source>
        <dbReference type="Google" id="ProtNLM"/>
    </source>
</evidence>
<comment type="caution">
    <text evidence="1">The sequence shown here is derived from an EMBL/GenBank/DDBJ whole genome shotgun (WGS) entry which is preliminary data.</text>
</comment>
<reference evidence="1" key="1">
    <citation type="submission" date="2020-06" db="EMBL/GenBank/DDBJ databases">
        <authorList>
            <person name="Li T."/>
            <person name="Hu X."/>
            <person name="Zhang T."/>
            <person name="Song X."/>
            <person name="Zhang H."/>
            <person name="Dai N."/>
            <person name="Sheng W."/>
            <person name="Hou X."/>
            <person name="Wei L."/>
        </authorList>
    </citation>
    <scope>NUCLEOTIDE SEQUENCE</scope>
    <source>
        <strain evidence="1">G02</strain>
        <tissue evidence="1">Leaf</tissue>
    </source>
</reference>
<reference evidence="1" key="2">
    <citation type="journal article" date="2024" name="Plant">
        <title>Genomic evolution and insights into agronomic trait innovations of Sesamum species.</title>
        <authorList>
            <person name="Miao H."/>
            <person name="Wang L."/>
            <person name="Qu L."/>
            <person name="Liu H."/>
            <person name="Sun Y."/>
            <person name="Le M."/>
            <person name="Wang Q."/>
            <person name="Wei S."/>
            <person name="Zheng Y."/>
            <person name="Lin W."/>
            <person name="Duan Y."/>
            <person name="Cao H."/>
            <person name="Xiong S."/>
            <person name="Wang X."/>
            <person name="Wei L."/>
            <person name="Li C."/>
            <person name="Ma Q."/>
            <person name="Ju M."/>
            <person name="Zhao R."/>
            <person name="Li G."/>
            <person name="Mu C."/>
            <person name="Tian Q."/>
            <person name="Mei H."/>
            <person name="Zhang T."/>
            <person name="Gao T."/>
            <person name="Zhang H."/>
        </authorList>
    </citation>
    <scope>NUCLEOTIDE SEQUENCE</scope>
    <source>
        <strain evidence="1">G02</strain>
    </source>
</reference>
<name>A0AAW2S558_SESRA</name>
<dbReference type="EMBL" id="JACGWJ010000011">
    <property type="protein sequence ID" value="KAL0387655.1"/>
    <property type="molecule type" value="Genomic_DNA"/>
</dbReference>
<proteinExistence type="predicted"/>
<dbReference type="Gene3D" id="3.60.10.10">
    <property type="entry name" value="Endonuclease/exonuclease/phosphatase"/>
    <property type="match status" value="1"/>
</dbReference>
<evidence type="ECO:0000313" key="1">
    <source>
        <dbReference type="EMBL" id="KAL0387655.1"/>
    </source>
</evidence>
<sequence>MTAVYAKCDTVERRALWDVLRAVSIGETPWIVGGDFSTVLSPNKRSRGTTSSSIAISDFHDVIADCALVDAECTVERKVSSFRFQHMWTMHSGFLEVVRQNGQYPTIGSGMVRLQQKLTRPKHYLKEWNKTVFRNVFDMVATAERQLKEADEAYDHDPCDRTLVERNWCSIELVQVLAEDEAFWRQKASIKWAKEGERNTRYFYSLV</sequence>